<dbReference type="Proteomes" id="UP001456344">
    <property type="component" value="Chromosome"/>
</dbReference>
<dbReference type="EMBL" id="CP150484">
    <property type="protein sequence ID" value="WYW19623.1"/>
    <property type="molecule type" value="Genomic_DNA"/>
</dbReference>
<evidence type="ECO:0000313" key="2">
    <source>
        <dbReference type="Proteomes" id="UP001456344"/>
    </source>
</evidence>
<organism evidence="1 2">
    <name type="scientific">Amycolatopsis coloradensis</name>
    <dbReference type="NCBI Taxonomy" id="76021"/>
    <lineage>
        <taxon>Bacteria</taxon>
        <taxon>Bacillati</taxon>
        <taxon>Actinomycetota</taxon>
        <taxon>Actinomycetes</taxon>
        <taxon>Pseudonocardiales</taxon>
        <taxon>Pseudonocardiaceae</taxon>
        <taxon>Amycolatopsis</taxon>
    </lineage>
</organism>
<protein>
    <submittedName>
        <fullName evidence="1">SDR family oxidoreductase</fullName>
    </submittedName>
</protein>
<sequence>MNPATGELEGRVALVTGGAGGVGSAVVELLARRGAVVYLNCFHSFQRGKEIAGRLSAEGLDVRLARGSVAKDEHVERIMGQIGEAEGRLDILVNNAALGIFGTAAGISEDELDRALATNLKAPLRCVQRARPLLAASGQASVVNVSSVGARSVLKDYLAIGVTKAALEAMTRYLAVELGPAGIRVNTASGGLLDTAGGRMFPGYADFASMMRDRTPLGRRLGEVDEFAELVAFLASSRSRWITGQTVSADGGVDLMCGNLPEQETKSAPEPVVATRRIENPRAVREVAPPPAPESTPPAEPDTEDPIVVVGMGMAVPGASSPEEFWDVLVDGPNLFTEATPDRWVTAAFTPNRTDVPDKGSQPVSGLITGFRPHPRLAAEAPADVDFSTLWLRHSLYQALENTSVGARDRVAFCVGLTADGSQHLSEAQVVAAVREALDGPHAQGMSGEEKHQVEQRVLARFPRGTGDTARSLPHAIASDAIAGILPGDSAVHVVDTACSSSLYALDRGIRELNSGRCDVAVCGGSAVMQVTYMVAFAKMGGLSPTGEVRSLDEGANGVLFADGAGLVVLKKLSRALADGDTVLGIVRGVGLSADGKGKAINAPATTGQVMAARRALAKAGTSPRDIDLVIAHATGTPTGDTAELLGIAEVYAPDRPVTVVSNKSVIGHTGWPAGVVSLIHLLLCLRHDRIPPQHRFARLPARVTEQTTNIEVPRRTTDWRRSARDRARTGAVAAFGFGGTNATAVVSEYLPELHPRTSEEPRGAAPVAVRSRPLVIVGWSACEPDDGAASFGAVYPVHRIDGVALPPPMMRRIDRAQLLALECMARLPAPVRKQCETHRDTTGVLFGVTGQTGAMHGAQLRVHFDDIRAAVGGNPTPAVADFLDRLWSEVAGTWPAINPDTQPGVMPNVIASRIANHFDLRGLNLVVDAGNAALLESFETAARFLEEGDLDLALVGGMSANPYPAWVRSLREKPSGDSVDAEGAYLFAVTSAEKAEEWSLPVLAHIEP</sequence>
<gene>
    <name evidence="1" type="ORF">LCL61_29165</name>
</gene>
<reference evidence="1" key="1">
    <citation type="submission" date="2023-10" db="EMBL/GenBank/DDBJ databases">
        <title>Whole genome sequencing of actinobacterial strain Amycolatopsis sp. (BCA-696) identifies the underlying plant growth-promoting genes.</title>
        <authorList>
            <person name="Gandham P."/>
            <person name="Vadla N."/>
            <person name="Saji A."/>
            <person name="Srinivas V."/>
            <person name="Ruperao P."/>
            <person name="Selvanayagam S."/>
            <person name="Saxena R.K."/>
            <person name="Rathore A."/>
            <person name="Gopalakrishnan S."/>
            <person name="Thakur V."/>
        </authorList>
    </citation>
    <scope>NUCLEOTIDE SEQUENCE</scope>
    <source>
        <strain evidence="1">BCA-696</strain>
    </source>
</reference>
<keyword evidence="2" id="KW-1185">Reference proteome</keyword>
<accession>A0ACD5BJL0</accession>
<proteinExistence type="predicted"/>
<name>A0ACD5BJL0_9PSEU</name>
<evidence type="ECO:0000313" key="1">
    <source>
        <dbReference type="EMBL" id="WYW19623.1"/>
    </source>
</evidence>